<proteinExistence type="predicted"/>
<accession>A0A0N8ISE1</accession>
<gene>
    <name evidence="2" type="ORF">ACU57_17305</name>
    <name evidence="1" type="ORF">C3F40_26390</name>
</gene>
<dbReference type="EMBL" id="CP026399">
    <property type="protein sequence ID" value="AUY04968.1"/>
    <property type="molecule type" value="Genomic_DNA"/>
</dbReference>
<evidence type="ECO:0000313" key="4">
    <source>
        <dbReference type="Proteomes" id="UP000239554"/>
    </source>
</evidence>
<evidence type="ECO:0000313" key="2">
    <source>
        <dbReference type="EMBL" id="KPO09544.1"/>
    </source>
</evidence>
<dbReference type="Proteomes" id="UP000050556">
    <property type="component" value="Unassembled WGS sequence"/>
</dbReference>
<dbReference type="Proteomes" id="UP000239554">
    <property type="component" value="Chromosome"/>
</dbReference>
<evidence type="ECO:0000313" key="3">
    <source>
        <dbReference type="Proteomes" id="UP000050556"/>
    </source>
</evidence>
<evidence type="ECO:0000313" key="1">
    <source>
        <dbReference type="EMBL" id="AUY04968.1"/>
    </source>
</evidence>
<organism evidence="2 3">
    <name type="scientific">Escherichia coli</name>
    <dbReference type="NCBI Taxonomy" id="562"/>
    <lineage>
        <taxon>Bacteria</taxon>
        <taxon>Pseudomonadati</taxon>
        <taxon>Pseudomonadota</taxon>
        <taxon>Gammaproteobacteria</taxon>
        <taxon>Enterobacterales</taxon>
        <taxon>Enterobacteriaceae</taxon>
        <taxon>Escherichia</taxon>
    </lineage>
</organism>
<evidence type="ECO:0008006" key="5">
    <source>
        <dbReference type="Google" id="ProtNLM"/>
    </source>
</evidence>
<reference evidence="1 4" key="2">
    <citation type="journal article" date="2018" name="MBio">
        <title>Genomic Analysis of Hospital Plumbing Reveals Diverse Reservoir of Bacterial Plasmids Conferring Carbapenem Resistance.</title>
        <authorList>
            <consortium name="NISC Comparative Sequencing Program"/>
            <person name="Weingarten R.A."/>
            <person name="Johnson R.C."/>
            <person name="Conlan S."/>
            <person name="Ramsburg A.M."/>
            <person name="Dekker J.P."/>
            <person name="Lau A.F."/>
            <person name="Khil P."/>
            <person name="Odom R.T."/>
            <person name="Deming C."/>
            <person name="Park M."/>
            <person name="Thomas P.J."/>
            <person name="Henderson D.K."/>
            <person name="Palmore T.N."/>
            <person name="Segre J.A."/>
            <person name="Frank K.M."/>
        </authorList>
    </citation>
    <scope>NUCLEOTIDE SEQUENCE [LARGE SCALE GENOMIC DNA]</scope>
    <source>
        <strain evidence="1 4">ECONIH4</strain>
    </source>
</reference>
<dbReference type="AlphaFoldDB" id="A0A0N8ISE1"/>
<name>A0A0N8ISE1_ECOLX</name>
<sequence length="69" mass="7955">MAKLMKASLWSKREFTKDSIPDNRTIKRWVENGLLMGRIVDGSVFVYETEKWGVDSIVNQAVRQLIIEG</sequence>
<dbReference type="PATRIC" id="fig|562.7813.peg.3373"/>
<dbReference type="EMBL" id="LDYI01000116">
    <property type="protein sequence ID" value="KPO09544.1"/>
    <property type="molecule type" value="Genomic_DNA"/>
</dbReference>
<protein>
    <recommendedName>
        <fullName evidence="5">Excisionase</fullName>
    </recommendedName>
</protein>
<dbReference type="RefSeq" id="WP_001515618.1">
    <property type="nucleotide sequence ID" value="NZ_BFLM01000107.1"/>
</dbReference>
<reference evidence="2 3" key="1">
    <citation type="journal article" date="2015" name="Front. Microbiol.">
        <title>Genetic determinants of heat resistance in Escherichia coli.</title>
        <authorList>
            <person name="Mercer R.G."/>
            <person name="Zheng J."/>
            <person name="Garcia-Hernandez R."/>
            <person name="Ruan L."/>
            <person name="Ganzle M.G."/>
            <person name="McMullen L.M."/>
        </authorList>
    </citation>
    <scope>NUCLEOTIDE SEQUENCE [LARGE SCALE GENOMIC DNA]</scope>
    <source>
        <strain evidence="2 3">AW1.3</strain>
    </source>
</reference>